<sequence>MYNFSIYKFLSLILGGLSVSSYMVLLMSLKTGKFLIIDWEIVETLSVNYVYSILLDWESLVFLSTVLLISSAVLYYSDEYMFHEKTKIMFALMVLLFVVSMMFLIISPSLISVILGWDGLGLVSYLLVIYYQNYKSYSAGMITCLTNRIGDSALLVAMGWAMGWGSFDFFYFLSMSNKEVVIISIFIILAAMTKSAQIPFSSWLPAAMAAPTPVSALVHSSTLVTAGVYLLIRFFPLVMNSSMSKFLFYSGILTMVVSSLGAMYEMDLKKIIALSTLSQLGLMMTSLGMGLYTLAFFHLLTHALFKASLFLCAGSMIHLFSGSQDLRALKGVISYLPITSSCLMICSLSLGGTPFLAAFYSKDKIVEEALGHGFNGVSLVLLMLSIVMTMIYSFRLVYYISIESLSMNYELNYDSQSMCKSMLLLTSGGIMSGSVFSWILFDDIYDNLWMEYKSLILFMVVCGFVLGILMKFSSMKFLSSFMSTMWFFTPFSAKFMIYSGENYAKILFKSWDYGWNECFGPQGLKMEMSSLTNILSPINQGLYKMMLMILISLIMLIFILFY</sequence>
<keyword evidence="8" id="KW-0999">Mitochondrion inner membrane</keyword>
<organism evidence="21">
    <name type="scientific">Cypridopsis vidua</name>
    <dbReference type="NCBI Taxonomy" id="230730"/>
    <lineage>
        <taxon>Eukaryota</taxon>
        <taxon>Metazoa</taxon>
        <taxon>Ecdysozoa</taxon>
        <taxon>Arthropoda</taxon>
        <taxon>Crustacea</taxon>
        <taxon>Oligostraca</taxon>
        <taxon>Ostracoda</taxon>
        <taxon>Podocopa</taxon>
        <taxon>Podocopida</taxon>
        <taxon>Cypridocopina</taxon>
        <taxon>Cypridoidea</taxon>
        <taxon>Cyprididae</taxon>
        <taxon>Cypridopsis</taxon>
    </lineage>
</organism>
<dbReference type="EMBL" id="KP063117">
    <property type="protein sequence ID" value="AJY78609.1"/>
    <property type="molecule type" value="Genomic_DNA"/>
</dbReference>
<dbReference type="EC" id="7.1.1.2" evidence="3"/>
<keyword evidence="13" id="KW-0830">Ubiquinone</keyword>
<evidence type="ECO:0000256" key="12">
    <source>
        <dbReference type="ARBA" id="ARBA00023027"/>
    </source>
</evidence>
<dbReference type="InterPro" id="IPR003945">
    <property type="entry name" value="NU5C-like"/>
</dbReference>
<dbReference type="PANTHER" id="PTHR42829">
    <property type="entry name" value="NADH-UBIQUINONE OXIDOREDUCTASE CHAIN 5"/>
    <property type="match status" value="1"/>
</dbReference>
<evidence type="ECO:0000256" key="4">
    <source>
        <dbReference type="ARBA" id="ARBA00021096"/>
    </source>
</evidence>
<dbReference type="GO" id="GO:0042773">
    <property type="term" value="P:ATP synthesis coupled electron transport"/>
    <property type="evidence" value="ECO:0007669"/>
    <property type="project" value="InterPro"/>
</dbReference>
<feature type="transmembrane region" description="Helical" evidence="18">
    <location>
        <begin position="477"/>
        <end position="498"/>
    </location>
</feature>
<dbReference type="Pfam" id="PF00361">
    <property type="entry name" value="Proton_antipo_M"/>
    <property type="match status" value="1"/>
</dbReference>
<dbReference type="InterPro" id="IPR010934">
    <property type="entry name" value="NADH_DH_su5_C"/>
</dbReference>
<dbReference type="CTD" id="4540"/>
<evidence type="ECO:0000256" key="8">
    <source>
        <dbReference type="ARBA" id="ARBA00022792"/>
    </source>
</evidence>
<keyword evidence="14 21" id="KW-0496">Mitochondrion</keyword>
<dbReference type="PRINTS" id="PR01434">
    <property type="entry name" value="NADHDHGNASE5"/>
</dbReference>
<dbReference type="GO" id="GO:0005743">
    <property type="term" value="C:mitochondrial inner membrane"/>
    <property type="evidence" value="ECO:0007669"/>
    <property type="project" value="UniProtKB-SubCell"/>
</dbReference>
<comment type="catalytic activity">
    <reaction evidence="17">
        <text>a ubiquinone + NADH + 5 H(+)(in) = a ubiquinol + NAD(+) + 4 H(+)(out)</text>
        <dbReference type="Rhea" id="RHEA:29091"/>
        <dbReference type="Rhea" id="RHEA-COMP:9565"/>
        <dbReference type="Rhea" id="RHEA-COMP:9566"/>
        <dbReference type="ChEBI" id="CHEBI:15378"/>
        <dbReference type="ChEBI" id="CHEBI:16389"/>
        <dbReference type="ChEBI" id="CHEBI:17976"/>
        <dbReference type="ChEBI" id="CHEBI:57540"/>
        <dbReference type="ChEBI" id="CHEBI:57945"/>
        <dbReference type="EC" id="7.1.1.2"/>
    </reaction>
</comment>
<keyword evidence="5" id="KW-0813">Transport</keyword>
<keyword evidence="6" id="KW-0679">Respiratory chain</keyword>
<evidence type="ECO:0000256" key="18">
    <source>
        <dbReference type="SAM" id="Phobius"/>
    </source>
</evidence>
<evidence type="ECO:0000256" key="15">
    <source>
        <dbReference type="ARBA" id="ARBA00023136"/>
    </source>
</evidence>
<dbReference type="Pfam" id="PF06455">
    <property type="entry name" value="NADH5_C"/>
    <property type="match status" value="1"/>
</dbReference>
<evidence type="ECO:0000256" key="2">
    <source>
        <dbReference type="ARBA" id="ARBA00004448"/>
    </source>
</evidence>
<gene>
    <name evidence="21" type="primary">ND5</name>
</gene>
<evidence type="ECO:0000256" key="10">
    <source>
        <dbReference type="ARBA" id="ARBA00022982"/>
    </source>
</evidence>
<keyword evidence="12" id="KW-0520">NAD</keyword>
<evidence type="ECO:0000256" key="14">
    <source>
        <dbReference type="ARBA" id="ARBA00023128"/>
    </source>
</evidence>
<evidence type="ECO:0000256" key="16">
    <source>
        <dbReference type="ARBA" id="ARBA00031027"/>
    </source>
</evidence>
<evidence type="ECO:0000259" key="20">
    <source>
        <dbReference type="Pfam" id="PF06455"/>
    </source>
</evidence>
<dbReference type="GO" id="GO:0015990">
    <property type="term" value="P:electron transport coupled proton transport"/>
    <property type="evidence" value="ECO:0007669"/>
    <property type="project" value="TreeGrafter"/>
</dbReference>
<reference evidence="21" key="1">
    <citation type="submission" date="2014-10" db="EMBL/GenBank/DDBJ databases">
        <title>Sequencing of complete mitochondrial genome of Cypridopsis vidua.</title>
        <authorList>
            <person name="Ma X."/>
        </authorList>
    </citation>
    <scope>NUCLEOTIDE SEQUENCE</scope>
</reference>
<keyword evidence="10" id="KW-0249">Electron transport</keyword>
<feature type="domain" description="NADH:quinone oxidoreductase/Mrp antiporter transmembrane" evidence="19">
    <location>
        <begin position="107"/>
        <end position="380"/>
    </location>
</feature>
<feature type="transmembrane region" description="Helical" evidence="18">
    <location>
        <begin position="216"/>
        <end position="234"/>
    </location>
</feature>
<evidence type="ECO:0000256" key="1">
    <source>
        <dbReference type="ARBA" id="ARBA00003257"/>
    </source>
</evidence>
<dbReference type="GO" id="GO:0008137">
    <property type="term" value="F:NADH dehydrogenase (ubiquinone) activity"/>
    <property type="evidence" value="ECO:0007669"/>
    <property type="project" value="UniProtKB-EC"/>
</dbReference>
<keyword evidence="9" id="KW-1278">Translocase</keyword>
<feature type="transmembrane region" description="Helical" evidence="18">
    <location>
        <begin position="303"/>
        <end position="320"/>
    </location>
</feature>
<proteinExistence type="predicted"/>
<dbReference type="PANTHER" id="PTHR42829:SF2">
    <property type="entry name" value="NADH-UBIQUINONE OXIDOREDUCTASE CHAIN 5"/>
    <property type="match status" value="1"/>
</dbReference>
<accession>A0A0N7AZ78</accession>
<feature type="transmembrane region" description="Helical" evidence="18">
    <location>
        <begin position="271"/>
        <end position="297"/>
    </location>
</feature>
<geneLocation type="mitochondrion" evidence="21"/>
<dbReference type="AlphaFoldDB" id="A0A0N7AZ78"/>
<evidence type="ECO:0000313" key="21">
    <source>
        <dbReference type="EMBL" id="AJY78609.1"/>
    </source>
</evidence>
<comment type="subcellular location">
    <subcellularLocation>
        <location evidence="2">Mitochondrion inner membrane</location>
        <topology evidence="2">Multi-pass membrane protein</topology>
    </subcellularLocation>
</comment>
<evidence type="ECO:0000259" key="19">
    <source>
        <dbReference type="Pfam" id="PF00361"/>
    </source>
</evidence>
<feature type="transmembrane region" description="Helical" evidence="18">
    <location>
        <begin position="6"/>
        <end position="27"/>
    </location>
</feature>
<dbReference type="RefSeq" id="YP_009179470.1">
    <property type="nucleotide sequence ID" value="NC_028407.1"/>
</dbReference>
<feature type="transmembrane region" description="Helical" evidence="18">
    <location>
        <begin position="452"/>
        <end position="470"/>
    </location>
</feature>
<keyword evidence="15 18" id="KW-0472">Membrane</keyword>
<protein>
    <recommendedName>
        <fullName evidence="4">NADH-ubiquinone oxidoreductase chain 5</fullName>
        <ecNumber evidence="3">7.1.1.2</ecNumber>
    </recommendedName>
    <alternativeName>
        <fullName evidence="16">NADH dehydrogenase subunit 5</fullName>
    </alternativeName>
</protein>
<feature type="transmembrane region" description="Helical" evidence="18">
    <location>
        <begin position="332"/>
        <end position="359"/>
    </location>
</feature>
<feature type="transmembrane region" description="Helical" evidence="18">
    <location>
        <begin position="421"/>
        <end position="440"/>
    </location>
</feature>
<evidence type="ECO:0000256" key="9">
    <source>
        <dbReference type="ARBA" id="ARBA00022967"/>
    </source>
</evidence>
<feature type="transmembrane region" description="Helical" evidence="18">
    <location>
        <begin position="541"/>
        <end position="561"/>
    </location>
</feature>
<dbReference type="GeneID" id="26217973"/>
<feature type="transmembrane region" description="Helical" evidence="18">
    <location>
        <begin position="379"/>
        <end position="400"/>
    </location>
</feature>
<evidence type="ECO:0000256" key="17">
    <source>
        <dbReference type="ARBA" id="ARBA00049551"/>
    </source>
</evidence>
<feature type="transmembrane region" description="Helical" evidence="18">
    <location>
        <begin position="112"/>
        <end position="131"/>
    </location>
</feature>
<evidence type="ECO:0000256" key="3">
    <source>
        <dbReference type="ARBA" id="ARBA00012944"/>
    </source>
</evidence>
<feature type="domain" description="NADH dehydrogenase subunit 5 C-terminal" evidence="20">
    <location>
        <begin position="392"/>
        <end position="560"/>
    </location>
</feature>
<name>A0A0N7AZ78_9CRUS</name>
<feature type="transmembrane region" description="Helical" evidence="18">
    <location>
        <begin position="246"/>
        <end position="264"/>
    </location>
</feature>
<dbReference type="GO" id="GO:0003954">
    <property type="term" value="F:NADH dehydrogenase activity"/>
    <property type="evidence" value="ECO:0007669"/>
    <property type="project" value="TreeGrafter"/>
</dbReference>
<evidence type="ECO:0000256" key="11">
    <source>
        <dbReference type="ARBA" id="ARBA00022989"/>
    </source>
</evidence>
<feature type="transmembrane region" description="Helical" evidence="18">
    <location>
        <begin position="180"/>
        <end position="204"/>
    </location>
</feature>
<dbReference type="InterPro" id="IPR001750">
    <property type="entry name" value="ND/Mrp_TM"/>
</dbReference>
<feature type="transmembrane region" description="Helical" evidence="18">
    <location>
        <begin position="88"/>
        <end position="106"/>
    </location>
</feature>
<evidence type="ECO:0000256" key="7">
    <source>
        <dbReference type="ARBA" id="ARBA00022692"/>
    </source>
</evidence>
<keyword evidence="7 18" id="KW-0812">Transmembrane</keyword>
<comment type="function">
    <text evidence="1">Core subunit of the mitochondrial membrane respiratory chain NADH dehydrogenase (Complex I) that is believed to belong to the minimal assembly required for catalysis. Complex I functions in the transfer of electrons from NADH to the respiratory chain. The immediate electron acceptor for the enzyme is believed to be ubiquinone.</text>
</comment>
<keyword evidence="11 18" id="KW-1133">Transmembrane helix</keyword>
<evidence type="ECO:0000256" key="13">
    <source>
        <dbReference type="ARBA" id="ARBA00023075"/>
    </source>
</evidence>
<feature type="transmembrane region" description="Helical" evidence="18">
    <location>
        <begin position="60"/>
        <end position="76"/>
    </location>
</feature>
<evidence type="ECO:0000256" key="6">
    <source>
        <dbReference type="ARBA" id="ARBA00022660"/>
    </source>
</evidence>
<feature type="transmembrane region" description="Helical" evidence="18">
    <location>
        <begin position="152"/>
        <end position="174"/>
    </location>
</feature>
<evidence type="ECO:0000256" key="5">
    <source>
        <dbReference type="ARBA" id="ARBA00022448"/>
    </source>
</evidence>